<keyword evidence="2" id="KW-1185">Reference proteome</keyword>
<accession>A0A9X1TDV3</accession>
<dbReference type="InterPro" id="IPR018669">
    <property type="entry name" value="Toxin_HigB"/>
</dbReference>
<gene>
    <name evidence="1" type="ORF">LXM26_04765</name>
</gene>
<sequence length="97" mass="11503">MVIIKQKTLHKYCDKYPEAKIAIAEWADKTESADWTNFMDVKSIFNSVDYVGDNRFVFNIKGNQYRMVAMIFFSVRTVYIRWFGSHSEYDKINVSKI</sequence>
<dbReference type="GO" id="GO:0003723">
    <property type="term" value="F:RNA binding"/>
    <property type="evidence" value="ECO:0007669"/>
    <property type="project" value="InterPro"/>
</dbReference>
<evidence type="ECO:0000313" key="2">
    <source>
        <dbReference type="Proteomes" id="UP001139000"/>
    </source>
</evidence>
<dbReference type="EMBL" id="JAJTTC010000001">
    <property type="protein sequence ID" value="MCF0060790.1"/>
    <property type="molecule type" value="Genomic_DNA"/>
</dbReference>
<dbReference type="Proteomes" id="UP001139000">
    <property type="component" value="Unassembled WGS sequence"/>
</dbReference>
<reference evidence="1" key="1">
    <citation type="submission" date="2021-12" db="EMBL/GenBank/DDBJ databases">
        <title>Novel species in genus Dyadobacter.</title>
        <authorList>
            <person name="Ma C."/>
        </authorList>
    </citation>
    <scope>NUCLEOTIDE SEQUENCE</scope>
    <source>
        <strain evidence="1">LJ419</strain>
    </source>
</reference>
<dbReference type="GO" id="GO:0110001">
    <property type="term" value="C:toxin-antitoxin complex"/>
    <property type="evidence" value="ECO:0007669"/>
    <property type="project" value="InterPro"/>
</dbReference>
<protein>
    <submittedName>
        <fullName evidence="1">Type II toxin-antitoxin system HigB family toxin</fullName>
    </submittedName>
</protein>
<dbReference type="GO" id="GO:0004519">
    <property type="term" value="F:endonuclease activity"/>
    <property type="evidence" value="ECO:0007669"/>
    <property type="project" value="InterPro"/>
</dbReference>
<comment type="caution">
    <text evidence="1">The sequence shown here is derived from an EMBL/GenBank/DDBJ whole genome shotgun (WGS) entry which is preliminary data.</text>
</comment>
<proteinExistence type="predicted"/>
<dbReference type="RefSeq" id="WP_234653764.1">
    <property type="nucleotide sequence ID" value="NZ_CP094997.1"/>
</dbReference>
<organism evidence="1 2">
    <name type="scientific">Dyadobacter chenwenxiniae</name>
    <dbReference type="NCBI Taxonomy" id="2906456"/>
    <lineage>
        <taxon>Bacteria</taxon>
        <taxon>Pseudomonadati</taxon>
        <taxon>Bacteroidota</taxon>
        <taxon>Cytophagia</taxon>
        <taxon>Cytophagales</taxon>
        <taxon>Spirosomataceae</taxon>
        <taxon>Dyadobacter</taxon>
    </lineage>
</organism>
<dbReference type="AlphaFoldDB" id="A0A9X1TDV3"/>
<dbReference type="Pfam" id="PF09907">
    <property type="entry name" value="HigB_toxin"/>
    <property type="match status" value="1"/>
</dbReference>
<name>A0A9X1TDV3_9BACT</name>
<evidence type="ECO:0000313" key="1">
    <source>
        <dbReference type="EMBL" id="MCF0060790.1"/>
    </source>
</evidence>